<dbReference type="Proteomes" id="UP001569154">
    <property type="component" value="Unassembled WGS sequence"/>
</dbReference>
<dbReference type="PANTHER" id="PTHR43179:SF7">
    <property type="entry name" value="RHAMNOSYLTRANSFERASE WBBL"/>
    <property type="match status" value="1"/>
</dbReference>
<dbReference type="Gene3D" id="3.90.550.10">
    <property type="entry name" value="Spore Coat Polysaccharide Biosynthesis Protein SpsA, Chain A"/>
    <property type="match status" value="1"/>
</dbReference>
<keyword evidence="2" id="KW-1185">Reference proteome</keyword>
<dbReference type="SUPFAM" id="SSF53448">
    <property type="entry name" value="Nucleotide-diphospho-sugar transferases"/>
    <property type="match status" value="1"/>
</dbReference>
<dbReference type="EMBL" id="JBGONM010000022">
    <property type="protein sequence ID" value="MEZ8081578.1"/>
    <property type="molecule type" value="Genomic_DNA"/>
</dbReference>
<evidence type="ECO:0000313" key="1">
    <source>
        <dbReference type="EMBL" id="MEZ8081578.1"/>
    </source>
</evidence>
<dbReference type="PANTHER" id="PTHR43179">
    <property type="entry name" value="RHAMNOSYLTRANSFERASE WBBL"/>
    <property type="match status" value="1"/>
</dbReference>
<accession>A0ABV4L1K6</accession>
<reference evidence="1 2" key="1">
    <citation type="submission" date="2024-06" db="EMBL/GenBank/DDBJ databases">
        <authorList>
            <person name="Steensen K."/>
            <person name="Seneca J."/>
            <person name="Bartlau N."/>
            <person name="Yu A.X."/>
            <person name="Polz M.F."/>
        </authorList>
    </citation>
    <scope>NUCLEOTIDE SEQUENCE [LARGE SCALE GENOMIC DNA]</scope>
    <source>
        <strain evidence="1 2">1F260</strain>
    </source>
</reference>
<keyword evidence="1" id="KW-0808">Transferase</keyword>
<proteinExistence type="predicted"/>
<name>A0ABV4L1K6_9GAMM</name>
<comment type="caution">
    <text evidence="1">The sequence shown here is derived from an EMBL/GenBank/DDBJ whole genome shotgun (WGS) entry which is preliminary data.</text>
</comment>
<dbReference type="InterPro" id="IPR029044">
    <property type="entry name" value="Nucleotide-diphossugar_trans"/>
</dbReference>
<gene>
    <name evidence="1" type="ORF">ACED35_10655</name>
</gene>
<dbReference type="RefSeq" id="WP_219846340.1">
    <property type="nucleotide sequence ID" value="NZ_JAJGZH010000066.1"/>
</dbReference>
<sequence>MRFIVSVVSHGHEKMIINFGTLKLLSSIDNVVVICRDNKPSNILKKHCENNGIHYVGNHSEKGFSENNNTNFSYYLSEIGRVSGDFFLLINPDIILSKHAFDAFTLGVKASPDSIVTANLYLDADHSVQDHNVRRYPAFLDFLSSYLLGSNKTIINRSKGTLPDDGKFWTSGAFFAVSVENFIKVQGFDESYYMYCEDIDFCRRSAAFNIDVKMVMDSCVVHTRSRDSQKLLSKYFYWHVSGVVKYLFRKESLLPKKSSLSHLNGEGIEKSHKLAG</sequence>
<dbReference type="GO" id="GO:0016757">
    <property type="term" value="F:glycosyltransferase activity"/>
    <property type="evidence" value="ECO:0007669"/>
    <property type="project" value="UniProtKB-KW"/>
</dbReference>
<evidence type="ECO:0000313" key="2">
    <source>
        <dbReference type="Proteomes" id="UP001569154"/>
    </source>
</evidence>
<protein>
    <submittedName>
        <fullName evidence="1">Glycosyltransferase family 2 protein</fullName>
        <ecNumber evidence="1">2.4.-.-</ecNumber>
    </submittedName>
</protein>
<dbReference type="EC" id="2.4.-.-" evidence="1"/>
<organism evidence="1 2">
    <name type="scientific">Enterovibrio norvegicus</name>
    <dbReference type="NCBI Taxonomy" id="188144"/>
    <lineage>
        <taxon>Bacteria</taxon>
        <taxon>Pseudomonadati</taxon>
        <taxon>Pseudomonadota</taxon>
        <taxon>Gammaproteobacteria</taxon>
        <taxon>Vibrionales</taxon>
        <taxon>Vibrionaceae</taxon>
        <taxon>Enterovibrio</taxon>
    </lineage>
</organism>
<keyword evidence="1" id="KW-0328">Glycosyltransferase</keyword>